<keyword evidence="6" id="KW-0963">Cytoplasm</keyword>
<proteinExistence type="inferred from homology"/>
<comment type="cofactor">
    <cofactor evidence="1">
        <name>Mg(2+)</name>
        <dbReference type="ChEBI" id="CHEBI:18420"/>
    </cofactor>
</comment>
<evidence type="ECO:0000313" key="15">
    <source>
        <dbReference type="EMBL" id="KAI5419764.1"/>
    </source>
</evidence>
<keyword evidence="16" id="KW-1185">Reference proteome</keyword>
<comment type="subunit">
    <text evidence="4">Homotetramer.</text>
</comment>
<evidence type="ECO:0000256" key="11">
    <source>
        <dbReference type="ARBA" id="ARBA00023300"/>
    </source>
</evidence>
<dbReference type="EMBL" id="JAMSHJ010000004">
    <property type="protein sequence ID" value="KAI5419764.1"/>
    <property type="molecule type" value="Genomic_DNA"/>
</dbReference>
<keyword evidence="8 13" id="KW-0808">Transferase</keyword>
<evidence type="ECO:0000256" key="2">
    <source>
        <dbReference type="ARBA" id="ARBA00004496"/>
    </source>
</evidence>
<evidence type="ECO:0000256" key="10">
    <source>
        <dbReference type="ARBA" id="ARBA00023239"/>
    </source>
</evidence>
<dbReference type="PANTHER" id="PTHR30523">
    <property type="entry name" value="PHOSPHOENOLPYRUVATE CARBOXYLASE"/>
    <property type="match status" value="1"/>
</dbReference>
<dbReference type="GO" id="GO:0006099">
    <property type="term" value="P:tricarboxylic acid cycle"/>
    <property type="evidence" value="ECO:0007669"/>
    <property type="project" value="InterPro"/>
</dbReference>
<dbReference type="FunFam" id="1.20.1440.90:FF:000001">
    <property type="entry name" value="Phosphoenolpyruvate carboxylase 1"/>
    <property type="match status" value="1"/>
</dbReference>
<feature type="region of interest" description="Disordered" evidence="14">
    <location>
        <begin position="1"/>
        <end position="27"/>
    </location>
</feature>
<evidence type="ECO:0000256" key="14">
    <source>
        <dbReference type="SAM" id="MobiDB-lite"/>
    </source>
</evidence>
<evidence type="ECO:0000256" key="7">
    <source>
        <dbReference type="ARBA" id="ARBA00022553"/>
    </source>
</evidence>
<dbReference type="Pfam" id="PF00311">
    <property type="entry name" value="PEPcase"/>
    <property type="match status" value="1"/>
</dbReference>
<dbReference type="SUPFAM" id="SSF51621">
    <property type="entry name" value="Phosphoenolpyruvate/pyruvate domain"/>
    <property type="match status" value="1"/>
</dbReference>
<comment type="similarity">
    <text evidence="3">Belongs to the PEPCase type 1 family.</text>
</comment>
<dbReference type="InterPro" id="IPR043130">
    <property type="entry name" value="CDP-OH_PTrfase_TM_dom"/>
</dbReference>
<dbReference type="Gramene" id="Psat04G0379300-T1">
    <property type="protein sequence ID" value="KAI5419764.1"/>
    <property type="gene ID" value="KIW84_043793"/>
</dbReference>
<feature type="active site" evidence="12">
    <location>
        <position position="461"/>
    </location>
</feature>
<evidence type="ECO:0000313" key="16">
    <source>
        <dbReference type="Proteomes" id="UP001058974"/>
    </source>
</evidence>
<comment type="subcellular location">
    <subcellularLocation>
        <location evidence="2">Cytoplasm</location>
    </subcellularLocation>
</comment>
<keyword evidence="7" id="KW-0597">Phosphoprotein</keyword>
<evidence type="ECO:0000256" key="1">
    <source>
        <dbReference type="ARBA" id="ARBA00001946"/>
    </source>
</evidence>
<evidence type="ECO:0000256" key="3">
    <source>
        <dbReference type="ARBA" id="ARBA00008346"/>
    </source>
</evidence>
<comment type="caution">
    <text evidence="15">The sequence shown here is derived from an EMBL/GenBank/DDBJ whole genome shotgun (WGS) entry which is preliminary data.</text>
</comment>
<dbReference type="InterPro" id="IPR015813">
    <property type="entry name" value="Pyrv/PenolPyrv_kinase-like_dom"/>
</dbReference>
<evidence type="ECO:0000256" key="5">
    <source>
        <dbReference type="ARBA" id="ARBA00012305"/>
    </source>
</evidence>
<evidence type="ECO:0000256" key="12">
    <source>
        <dbReference type="PROSITE-ProRule" id="PRU10112"/>
    </source>
</evidence>
<dbReference type="AlphaFoldDB" id="A0A9D4XGN9"/>
<dbReference type="Gene3D" id="1.20.1440.90">
    <property type="entry name" value="Phosphoenolpyruvate/pyruvate domain"/>
    <property type="match status" value="1"/>
</dbReference>
<dbReference type="EC" id="4.1.1.31" evidence="5"/>
<dbReference type="Pfam" id="PF01066">
    <property type="entry name" value="CDP-OH_P_transf"/>
    <property type="match status" value="1"/>
</dbReference>
<dbReference type="InterPro" id="IPR000462">
    <property type="entry name" value="CDP-OH_P_trans"/>
</dbReference>
<dbReference type="InterPro" id="IPR021135">
    <property type="entry name" value="PEP_COase"/>
</dbReference>
<evidence type="ECO:0000256" key="9">
    <source>
        <dbReference type="ARBA" id="ARBA00022842"/>
    </source>
</evidence>
<dbReference type="GO" id="GO:0008654">
    <property type="term" value="P:phospholipid biosynthetic process"/>
    <property type="evidence" value="ECO:0007669"/>
    <property type="project" value="InterPro"/>
</dbReference>
<keyword evidence="10" id="KW-0456">Lyase</keyword>
<accession>A0A9D4XGN9</accession>
<sequence length="572" mass="62840">MGLSGKALVSTVPPQPEPEQEQEQPQSSKLLTLPTILTLGRVAAVPLLVATFYLDGWQGTVATTTIFIAASVTDWLDGYIARKMNLKSSFGAFLDPVADKITMSAVREWAASQNSKLLEAVAVNNLGKWKTATQMTALAILLATRDSSCHQLMGFSVFSRVSRFSSSREKKNNNLAYNNIFFIFQESQTGKSGFQKLLEPQLPQLPGIAPYRVVLGNVKDKLERSRRRLELLLEDVACDYDPLDYYETADQLLEPLLLCYESLQSYGSGVLADGRLADLIRRVATFGMVLMKLDLRQESGRHADTLDAITTYLDMGTYSEWDEEKKLDFLTRELKGKRPLVPVSIEVPTDVKEVLDTFQIAAELGSDSLGAYVISMASSASDVLAVELLQNDARLAATGELGRACPGGTLQVVPLFETVKDLREAGSVIRKLLSIDWYHEHVIKNHNGHQEVMVGYSDSGKDAGRFTAAWELYKAQEDVVAACNDYGIKVTLFHGRGGSIGRGGGPTYLAIQSQPPGSVMGTLRSTEQGEMVEAKFGLPQIVVRQLEIYTTAILLATLRPPLPPSCGWIHRI</sequence>
<dbReference type="GO" id="GO:0015977">
    <property type="term" value="P:carbon fixation"/>
    <property type="evidence" value="ECO:0007669"/>
    <property type="project" value="UniProtKB-KW"/>
</dbReference>
<evidence type="ECO:0000256" key="6">
    <source>
        <dbReference type="ARBA" id="ARBA00022490"/>
    </source>
</evidence>
<evidence type="ECO:0000256" key="13">
    <source>
        <dbReference type="RuleBase" id="RU003750"/>
    </source>
</evidence>
<evidence type="ECO:0000256" key="8">
    <source>
        <dbReference type="ARBA" id="ARBA00022679"/>
    </source>
</evidence>
<dbReference type="GO" id="GO:0016020">
    <property type="term" value="C:membrane"/>
    <property type="evidence" value="ECO:0007669"/>
    <property type="project" value="InterPro"/>
</dbReference>
<dbReference type="PRINTS" id="PR00150">
    <property type="entry name" value="PEPCARBXLASE"/>
</dbReference>
<reference evidence="15 16" key="1">
    <citation type="journal article" date="2022" name="Nat. Genet.">
        <title>Improved pea reference genome and pan-genome highlight genomic features and evolutionary characteristics.</title>
        <authorList>
            <person name="Yang T."/>
            <person name="Liu R."/>
            <person name="Luo Y."/>
            <person name="Hu S."/>
            <person name="Wang D."/>
            <person name="Wang C."/>
            <person name="Pandey M.K."/>
            <person name="Ge S."/>
            <person name="Xu Q."/>
            <person name="Li N."/>
            <person name="Li G."/>
            <person name="Huang Y."/>
            <person name="Saxena R.K."/>
            <person name="Ji Y."/>
            <person name="Li M."/>
            <person name="Yan X."/>
            <person name="He Y."/>
            <person name="Liu Y."/>
            <person name="Wang X."/>
            <person name="Xiang C."/>
            <person name="Varshney R.K."/>
            <person name="Ding H."/>
            <person name="Gao S."/>
            <person name="Zong X."/>
        </authorList>
    </citation>
    <scope>NUCLEOTIDE SEQUENCE [LARGE SCALE GENOMIC DNA]</scope>
    <source>
        <strain evidence="15 16">cv. Zhongwan 6</strain>
    </source>
</reference>
<dbReference type="GO" id="GO:0008964">
    <property type="term" value="F:phosphoenolpyruvate carboxylase activity"/>
    <property type="evidence" value="ECO:0007669"/>
    <property type="project" value="UniProtKB-EC"/>
</dbReference>
<dbReference type="GO" id="GO:0016780">
    <property type="term" value="F:phosphotransferase activity, for other substituted phosphate groups"/>
    <property type="evidence" value="ECO:0007669"/>
    <property type="project" value="InterPro"/>
</dbReference>
<dbReference type="InterPro" id="IPR048254">
    <property type="entry name" value="CDP_ALCOHOL_P_TRANSF_CS"/>
</dbReference>
<dbReference type="PROSITE" id="PS00393">
    <property type="entry name" value="PEPCASE_2"/>
    <property type="match status" value="1"/>
</dbReference>
<dbReference type="GO" id="GO:0005829">
    <property type="term" value="C:cytosol"/>
    <property type="evidence" value="ECO:0007669"/>
    <property type="project" value="TreeGrafter"/>
</dbReference>
<dbReference type="PANTHER" id="PTHR30523:SF6">
    <property type="entry name" value="PHOSPHOENOLPYRUVATE CARBOXYLASE"/>
    <property type="match status" value="1"/>
</dbReference>
<dbReference type="Proteomes" id="UP001058974">
    <property type="component" value="Chromosome 4"/>
</dbReference>
<comment type="similarity">
    <text evidence="13">Belongs to the CDP-alcohol phosphatidyltransferase class-I family.</text>
</comment>
<keyword evidence="9" id="KW-0460">Magnesium</keyword>
<keyword evidence="11" id="KW-0120">Carbon dioxide fixation</keyword>
<protein>
    <recommendedName>
        <fullName evidence="5">phosphoenolpyruvate carboxylase</fullName>
        <ecNumber evidence="5">4.1.1.31</ecNumber>
    </recommendedName>
</protein>
<name>A0A9D4XGN9_PEA</name>
<organism evidence="15 16">
    <name type="scientific">Pisum sativum</name>
    <name type="common">Garden pea</name>
    <name type="synonym">Lathyrus oleraceus</name>
    <dbReference type="NCBI Taxonomy" id="3888"/>
    <lineage>
        <taxon>Eukaryota</taxon>
        <taxon>Viridiplantae</taxon>
        <taxon>Streptophyta</taxon>
        <taxon>Embryophyta</taxon>
        <taxon>Tracheophyta</taxon>
        <taxon>Spermatophyta</taxon>
        <taxon>Magnoliopsida</taxon>
        <taxon>eudicotyledons</taxon>
        <taxon>Gunneridae</taxon>
        <taxon>Pentapetalae</taxon>
        <taxon>rosids</taxon>
        <taxon>fabids</taxon>
        <taxon>Fabales</taxon>
        <taxon>Fabaceae</taxon>
        <taxon>Papilionoideae</taxon>
        <taxon>50 kb inversion clade</taxon>
        <taxon>NPAAA clade</taxon>
        <taxon>Hologalegina</taxon>
        <taxon>IRL clade</taxon>
        <taxon>Fabeae</taxon>
        <taxon>Lathyrus</taxon>
    </lineage>
</organism>
<dbReference type="Gene3D" id="1.20.120.1760">
    <property type="match status" value="1"/>
</dbReference>
<dbReference type="InterPro" id="IPR033129">
    <property type="entry name" value="PEPCASE_His_AS"/>
</dbReference>
<gene>
    <name evidence="15" type="ORF">KIW84_043793</name>
</gene>
<evidence type="ECO:0000256" key="4">
    <source>
        <dbReference type="ARBA" id="ARBA00011881"/>
    </source>
</evidence>
<dbReference type="PROSITE" id="PS00379">
    <property type="entry name" value="CDP_ALCOHOL_P_TRANSF"/>
    <property type="match status" value="1"/>
</dbReference>